<dbReference type="CDD" id="cd12797">
    <property type="entry name" value="M23_peptidase"/>
    <property type="match status" value="1"/>
</dbReference>
<dbReference type="Pfam" id="PF01476">
    <property type="entry name" value="LysM"/>
    <property type="match status" value="1"/>
</dbReference>
<dbReference type="Pfam" id="PF01551">
    <property type="entry name" value="Peptidase_M23"/>
    <property type="match status" value="1"/>
</dbReference>
<dbReference type="Gene3D" id="2.70.70.10">
    <property type="entry name" value="Glucose Permease (Domain IIA)"/>
    <property type="match status" value="1"/>
</dbReference>
<organism evidence="3 4">
    <name type="scientific">Maribellus comscasis</name>
    <dbReference type="NCBI Taxonomy" id="2681766"/>
    <lineage>
        <taxon>Bacteria</taxon>
        <taxon>Pseudomonadati</taxon>
        <taxon>Bacteroidota</taxon>
        <taxon>Bacteroidia</taxon>
        <taxon>Marinilabiliales</taxon>
        <taxon>Prolixibacteraceae</taxon>
        <taxon>Maribellus</taxon>
    </lineage>
</organism>
<feature type="chain" id="PRO_5026163556" evidence="1">
    <location>
        <begin position="22"/>
        <end position="262"/>
    </location>
</feature>
<dbReference type="InterPro" id="IPR018392">
    <property type="entry name" value="LysM"/>
</dbReference>
<dbReference type="GO" id="GO:0004222">
    <property type="term" value="F:metalloendopeptidase activity"/>
    <property type="evidence" value="ECO:0007669"/>
    <property type="project" value="TreeGrafter"/>
</dbReference>
<dbReference type="CDD" id="cd00118">
    <property type="entry name" value="LysM"/>
    <property type="match status" value="1"/>
</dbReference>
<dbReference type="KEGG" id="mcos:GM418_16785"/>
<keyword evidence="4" id="KW-1185">Reference proteome</keyword>
<dbReference type="PANTHER" id="PTHR21666:SF270">
    <property type="entry name" value="MUREIN HYDROLASE ACTIVATOR ENVC"/>
    <property type="match status" value="1"/>
</dbReference>
<evidence type="ECO:0000256" key="1">
    <source>
        <dbReference type="SAM" id="SignalP"/>
    </source>
</evidence>
<feature type="domain" description="LysM" evidence="2">
    <location>
        <begin position="217"/>
        <end position="261"/>
    </location>
</feature>
<sequence>MSGKYLLPLCLFVLSFVQVRAQYVNTDSLIVVPGYLSAVTIFQFDSIQKQKTDTNQSYFAEFDVPGEGRKIISRFGPRSGRMHYGTDIKMQKGDTIYAACGGVVSRSSYYYGFGNLVVLQHKNNLETYYGHLSEFLVEKHSWVNKGEAIGLAGSTGRATTSHLHFEIHENGRVFDSELVFDYENQKVRDDACHTKTLAALHKELKPKGYSNSVAVPEYYKVCSGDSLWVISRKFKTSIKEICRLNQLTENSVLQIGQPLRLY</sequence>
<feature type="signal peptide" evidence="1">
    <location>
        <begin position="1"/>
        <end position="21"/>
    </location>
</feature>
<evidence type="ECO:0000313" key="3">
    <source>
        <dbReference type="EMBL" id="QGY45267.1"/>
    </source>
</evidence>
<dbReference type="RefSeq" id="WP_158868364.1">
    <property type="nucleotide sequence ID" value="NZ_CP046401.1"/>
</dbReference>
<dbReference type="SUPFAM" id="SSF51261">
    <property type="entry name" value="Duplicated hybrid motif"/>
    <property type="match status" value="1"/>
</dbReference>
<dbReference type="SUPFAM" id="SSF54106">
    <property type="entry name" value="LysM domain"/>
    <property type="match status" value="1"/>
</dbReference>
<dbReference type="PROSITE" id="PS51782">
    <property type="entry name" value="LYSM"/>
    <property type="match status" value="1"/>
</dbReference>
<dbReference type="PANTHER" id="PTHR21666">
    <property type="entry name" value="PEPTIDASE-RELATED"/>
    <property type="match status" value="1"/>
</dbReference>
<evidence type="ECO:0000313" key="4">
    <source>
        <dbReference type="Proteomes" id="UP000428260"/>
    </source>
</evidence>
<reference evidence="3 4" key="1">
    <citation type="submission" date="2019-11" db="EMBL/GenBank/DDBJ databases">
        <authorList>
            <person name="Zheng R.K."/>
            <person name="Sun C.M."/>
        </authorList>
    </citation>
    <scope>NUCLEOTIDE SEQUENCE [LARGE SCALE GENOMIC DNA]</scope>
    <source>
        <strain evidence="3 4">WC007</strain>
    </source>
</reference>
<keyword evidence="1" id="KW-0732">Signal</keyword>
<dbReference type="SMART" id="SM00257">
    <property type="entry name" value="LysM"/>
    <property type="match status" value="1"/>
</dbReference>
<dbReference type="InterPro" id="IPR036779">
    <property type="entry name" value="LysM_dom_sf"/>
</dbReference>
<dbReference type="InterPro" id="IPR011055">
    <property type="entry name" value="Dup_hybrid_motif"/>
</dbReference>
<protein>
    <submittedName>
        <fullName evidence="3">Peptidoglycan DD-metalloendopeptidase family protein</fullName>
    </submittedName>
</protein>
<evidence type="ECO:0000259" key="2">
    <source>
        <dbReference type="PROSITE" id="PS51782"/>
    </source>
</evidence>
<dbReference type="Gene3D" id="3.10.350.10">
    <property type="entry name" value="LysM domain"/>
    <property type="match status" value="1"/>
</dbReference>
<dbReference type="InterPro" id="IPR050570">
    <property type="entry name" value="Cell_wall_metabolism_enzyme"/>
</dbReference>
<name>A0A6I6JYF8_9BACT</name>
<dbReference type="Proteomes" id="UP000428260">
    <property type="component" value="Chromosome"/>
</dbReference>
<gene>
    <name evidence="3" type="ORF">GM418_16785</name>
</gene>
<dbReference type="InterPro" id="IPR016047">
    <property type="entry name" value="M23ase_b-sheet_dom"/>
</dbReference>
<accession>A0A6I6JYF8</accession>
<proteinExistence type="predicted"/>
<dbReference type="AlphaFoldDB" id="A0A6I6JYF8"/>
<dbReference type="EMBL" id="CP046401">
    <property type="protein sequence ID" value="QGY45267.1"/>
    <property type="molecule type" value="Genomic_DNA"/>
</dbReference>